<reference evidence="5 6" key="1">
    <citation type="submission" date="2017-04" db="EMBL/GenBank/DDBJ databases">
        <title>Whole genome sequence of Bdellovibrio bacteriovorus strain SSB218315.</title>
        <authorList>
            <person name="Oyedara O."/>
            <person name="Rodriguez-Perez M.A."/>
        </authorList>
    </citation>
    <scope>NUCLEOTIDE SEQUENCE [LARGE SCALE GENOMIC DNA]</scope>
    <source>
        <strain evidence="5 6">SSB218315</strain>
    </source>
</reference>
<dbReference type="PANTHER" id="PTHR45339">
    <property type="entry name" value="HYBRID SIGNAL TRANSDUCTION HISTIDINE KINASE J"/>
    <property type="match status" value="1"/>
</dbReference>
<dbReference type="PANTHER" id="PTHR45339:SF1">
    <property type="entry name" value="HYBRID SIGNAL TRANSDUCTION HISTIDINE KINASE J"/>
    <property type="match status" value="1"/>
</dbReference>
<evidence type="ECO:0000313" key="6">
    <source>
        <dbReference type="Proteomes" id="UP000197003"/>
    </source>
</evidence>
<proteinExistence type="predicted"/>
<dbReference type="PROSITE" id="PS50110">
    <property type="entry name" value="RESPONSE_REGULATORY"/>
    <property type="match status" value="1"/>
</dbReference>
<evidence type="ECO:0000256" key="3">
    <source>
        <dbReference type="PROSITE-ProRule" id="PRU00169"/>
    </source>
</evidence>
<gene>
    <name evidence="5" type="ORF">B9G79_05965</name>
</gene>
<dbReference type="EMBL" id="CP020946">
    <property type="protein sequence ID" value="ASD63143.1"/>
    <property type="molecule type" value="Genomic_DNA"/>
</dbReference>
<dbReference type="InterPro" id="IPR011006">
    <property type="entry name" value="CheY-like_superfamily"/>
</dbReference>
<dbReference type="GO" id="GO:0000160">
    <property type="term" value="P:phosphorelay signal transduction system"/>
    <property type="evidence" value="ECO:0007669"/>
    <property type="project" value="UniProtKB-KW"/>
</dbReference>
<dbReference type="SUPFAM" id="SSF52172">
    <property type="entry name" value="CheY-like"/>
    <property type="match status" value="1"/>
</dbReference>
<dbReference type="Gene3D" id="3.40.50.2300">
    <property type="match status" value="1"/>
</dbReference>
<dbReference type="AlphaFoldDB" id="A0A1Z3N6P4"/>
<dbReference type="InterPro" id="IPR001789">
    <property type="entry name" value="Sig_transdc_resp-reg_receiver"/>
</dbReference>
<keyword evidence="1 3" id="KW-0597">Phosphoprotein</keyword>
<accession>A0A1Z3N6P4</accession>
<name>A0A1Z3N6P4_BDEBC</name>
<protein>
    <recommendedName>
        <fullName evidence="4">Response regulatory domain-containing protein</fullName>
    </recommendedName>
</protein>
<dbReference type="CDD" id="cd17546">
    <property type="entry name" value="REC_hyHK_CKI1_RcsC-like"/>
    <property type="match status" value="1"/>
</dbReference>
<dbReference type="RefSeq" id="WP_088564721.1">
    <property type="nucleotide sequence ID" value="NZ_CP020946.1"/>
</dbReference>
<evidence type="ECO:0000256" key="2">
    <source>
        <dbReference type="ARBA" id="ARBA00023012"/>
    </source>
</evidence>
<evidence type="ECO:0000313" key="5">
    <source>
        <dbReference type="EMBL" id="ASD63143.1"/>
    </source>
</evidence>
<organism evidence="5 6">
    <name type="scientific">Bdellovibrio bacteriovorus</name>
    <dbReference type="NCBI Taxonomy" id="959"/>
    <lineage>
        <taxon>Bacteria</taxon>
        <taxon>Pseudomonadati</taxon>
        <taxon>Bdellovibrionota</taxon>
        <taxon>Bdellovibrionia</taxon>
        <taxon>Bdellovibrionales</taxon>
        <taxon>Pseudobdellovibrionaceae</taxon>
        <taxon>Bdellovibrio</taxon>
    </lineage>
</organism>
<dbReference type="SMART" id="SM00448">
    <property type="entry name" value="REC"/>
    <property type="match status" value="1"/>
</dbReference>
<evidence type="ECO:0000256" key="1">
    <source>
        <dbReference type="ARBA" id="ARBA00022553"/>
    </source>
</evidence>
<keyword evidence="2" id="KW-0902">Two-component regulatory system</keyword>
<sequence length="123" mass="13771">MKPLNILVAEDNTVNQLIVRGMLVKLGHNITMVENGKLAVEKLQTSEIDLILMDCHMPEMDGFLATQTIRANPKFKNLPIIAMTATEIAEEKDRCVQVGMNDFLAKPLTMATVEAVLRKYMKV</sequence>
<evidence type="ECO:0000259" key="4">
    <source>
        <dbReference type="PROSITE" id="PS50110"/>
    </source>
</evidence>
<feature type="modified residue" description="4-aspartylphosphate" evidence="3">
    <location>
        <position position="54"/>
    </location>
</feature>
<dbReference type="Pfam" id="PF00072">
    <property type="entry name" value="Response_reg"/>
    <property type="match status" value="1"/>
</dbReference>
<dbReference type="Proteomes" id="UP000197003">
    <property type="component" value="Chromosome"/>
</dbReference>
<feature type="domain" description="Response regulatory" evidence="4">
    <location>
        <begin position="5"/>
        <end position="121"/>
    </location>
</feature>
<dbReference type="OrthoDB" id="5297299at2"/>